<feature type="compositionally biased region" description="Basic and acidic residues" evidence="1">
    <location>
        <begin position="601"/>
        <end position="613"/>
    </location>
</feature>
<feature type="compositionally biased region" description="Polar residues" evidence="1">
    <location>
        <begin position="226"/>
        <end position="241"/>
    </location>
</feature>
<reference evidence="2" key="1">
    <citation type="submission" date="2022-07" db="EMBL/GenBank/DDBJ databases">
        <title>Genome Sequence of Leucocoprinus birnbaumii.</title>
        <authorList>
            <person name="Buettner E."/>
        </authorList>
    </citation>
    <scope>NUCLEOTIDE SEQUENCE</scope>
    <source>
        <strain evidence="2">VT141</strain>
    </source>
</reference>
<dbReference type="AlphaFoldDB" id="A0AAD5VX90"/>
<feature type="compositionally biased region" description="Low complexity" evidence="1">
    <location>
        <begin position="589"/>
        <end position="600"/>
    </location>
</feature>
<protein>
    <submittedName>
        <fullName evidence="2">Uncharacterized protein</fullName>
    </submittedName>
</protein>
<feature type="compositionally biased region" description="Polar residues" evidence="1">
    <location>
        <begin position="79"/>
        <end position="92"/>
    </location>
</feature>
<sequence length="860" mass="94282">MSQSPHLTKHAAPRETTDSSSSRESSPERANSRIQRSFSPESQSSDTAAPQITVSDSSPQADHPVIRQGLAFRTDSSKHINTYEPSVKNSDTAFLPGQEVQPTASGPSSSTTSPVALGPPLSSTSSTPGPPPSSSNPATPSPHLSAMSTPSDKSTAQKGTKKATKPATKKPKQPDDASFTTGRFRLSQYSATPNEGPPVLHGQGPYASVYRTPVASMEGTSPGPDSLSSPVAPTAASTTGTRIILSDPSLKTRRTSKPQSIQPSMAPTQDEPNNTSPSQSRTRPGYPPRPPSSSQLPQVNTTPPVSNPSSRGSAPQPHSTSLPPMGSPGASHPSAQSTGYYRRNYEQDSQQAPRSEHSRVPSAPGQMNDPRSMDAMMAPPPGEPSGPQAKGKEREAPGQRQPSQAEPGVVRPPRGNIRLVTALIEDNRHNPPDHLLAEVYIRCWSGSRPEELWCDAKDLSEALQASASRIDGPAKVFTMRGAYRQCFLRITAEQEDRYSSMNLALASDRTIPISVEYWAPPGAQSKPGVDWRMPWHGSPTLSHPHAPPQSQYHSYQYPQVSPPQQQQQQHYSQAQTQNQQRLSPHANAQSQSPHPHYSQQHPDDGRHGLEPSRKRPSYNEQSSPEYPPTSPLRRAPFGAQATGHAHDPRYETPTLSRNPSSSYPRKRHFPDSTSPTENNAPGDGMDTRPDFKNSSYDSSAPKDTRQLVSDMIDELLSHDRSAANYNRFIQSPVLAHTVQAYFEVSELCKKYLGHTLPVDGNPSYKITEVDIARGLRAEDPHRFTQECRETLWLLELYGEKGRRVENPKVLEMLKETYRPDFSNVKPMKQLQKLLRDIDARWMQEHSEGGGENTRTTPRMT</sequence>
<dbReference type="EMBL" id="JANIEX010000246">
    <property type="protein sequence ID" value="KAJ3570270.1"/>
    <property type="molecule type" value="Genomic_DNA"/>
</dbReference>
<keyword evidence="3" id="KW-1185">Reference proteome</keyword>
<comment type="caution">
    <text evidence="2">The sequence shown here is derived from an EMBL/GenBank/DDBJ whole genome shotgun (WGS) entry which is preliminary data.</text>
</comment>
<gene>
    <name evidence="2" type="ORF">NP233_g4511</name>
</gene>
<feature type="region of interest" description="Disordered" evidence="1">
    <location>
        <begin position="529"/>
        <end position="703"/>
    </location>
</feature>
<accession>A0AAD5VX90</accession>
<feature type="compositionally biased region" description="Low complexity" evidence="1">
    <location>
        <begin position="548"/>
        <end position="580"/>
    </location>
</feature>
<feature type="compositionally biased region" description="Polar residues" evidence="1">
    <location>
        <begin position="32"/>
        <end position="60"/>
    </location>
</feature>
<feature type="compositionally biased region" description="Polar residues" evidence="1">
    <location>
        <begin position="257"/>
        <end position="279"/>
    </location>
</feature>
<feature type="compositionally biased region" description="Low complexity" evidence="1">
    <location>
        <begin position="102"/>
        <end position="127"/>
    </location>
</feature>
<feature type="region of interest" description="Disordered" evidence="1">
    <location>
        <begin position="1"/>
        <end position="414"/>
    </location>
</feature>
<feature type="compositionally biased region" description="Polar residues" evidence="1">
    <location>
        <begin position="295"/>
        <end position="322"/>
    </location>
</feature>
<evidence type="ECO:0000313" key="2">
    <source>
        <dbReference type="EMBL" id="KAJ3570270.1"/>
    </source>
</evidence>
<organism evidence="2 3">
    <name type="scientific">Leucocoprinus birnbaumii</name>
    <dbReference type="NCBI Taxonomy" id="56174"/>
    <lineage>
        <taxon>Eukaryota</taxon>
        <taxon>Fungi</taxon>
        <taxon>Dikarya</taxon>
        <taxon>Basidiomycota</taxon>
        <taxon>Agaricomycotina</taxon>
        <taxon>Agaricomycetes</taxon>
        <taxon>Agaricomycetidae</taxon>
        <taxon>Agaricales</taxon>
        <taxon>Agaricineae</taxon>
        <taxon>Agaricaceae</taxon>
        <taxon>Leucocoprinus</taxon>
    </lineage>
</organism>
<name>A0AAD5VX90_9AGAR</name>
<dbReference type="Proteomes" id="UP001213000">
    <property type="component" value="Unassembled WGS sequence"/>
</dbReference>
<proteinExistence type="predicted"/>
<feature type="compositionally biased region" description="Basic residues" evidence="1">
    <location>
        <begin position="159"/>
        <end position="171"/>
    </location>
</feature>
<evidence type="ECO:0000256" key="1">
    <source>
        <dbReference type="SAM" id="MobiDB-lite"/>
    </source>
</evidence>
<feature type="compositionally biased region" description="Polar residues" evidence="1">
    <location>
        <begin position="653"/>
        <end position="663"/>
    </location>
</feature>
<evidence type="ECO:0000313" key="3">
    <source>
        <dbReference type="Proteomes" id="UP001213000"/>
    </source>
</evidence>